<dbReference type="GO" id="GO:0005886">
    <property type="term" value="C:plasma membrane"/>
    <property type="evidence" value="ECO:0007669"/>
    <property type="project" value="UniProtKB-SubCell"/>
</dbReference>
<dbReference type="CDD" id="cd01127">
    <property type="entry name" value="TrwB_TraG_TraD_VirD4"/>
    <property type="match status" value="1"/>
</dbReference>
<keyword evidence="7" id="KW-0238">DNA-binding</keyword>
<evidence type="ECO:0000256" key="2">
    <source>
        <dbReference type="ARBA" id="ARBA00022475"/>
    </source>
</evidence>
<keyword evidence="2" id="KW-1003">Cell membrane</keyword>
<keyword evidence="3" id="KW-0812">Transmembrane</keyword>
<dbReference type="SUPFAM" id="SSF52540">
    <property type="entry name" value="P-loop containing nucleoside triphosphate hydrolases"/>
    <property type="match status" value="1"/>
</dbReference>
<evidence type="ECO:0000256" key="3">
    <source>
        <dbReference type="ARBA" id="ARBA00022692"/>
    </source>
</evidence>
<dbReference type="EMBL" id="FQXM01000021">
    <property type="protein sequence ID" value="SHH91850.1"/>
    <property type="molecule type" value="Genomic_DNA"/>
</dbReference>
<protein>
    <submittedName>
        <fullName evidence="7">Type IV secretion-system coupling protein DNA-binding domain-containing protein</fullName>
    </submittedName>
</protein>
<organism evidence="7 8">
    <name type="scientific">Clostridium grantii DSM 8605</name>
    <dbReference type="NCBI Taxonomy" id="1121316"/>
    <lineage>
        <taxon>Bacteria</taxon>
        <taxon>Bacillati</taxon>
        <taxon>Bacillota</taxon>
        <taxon>Clostridia</taxon>
        <taxon>Eubacteriales</taxon>
        <taxon>Clostridiaceae</taxon>
        <taxon>Clostridium</taxon>
    </lineage>
</organism>
<evidence type="ECO:0000313" key="7">
    <source>
        <dbReference type="EMBL" id="SHH91850.1"/>
    </source>
</evidence>
<dbReference type="Gene3D" id="3.40.50.300">
    <property type="entry name" value="P-loop containing nucleotide triphosphate hydrolases"/>
    <property type="match status" value="2"/>
</dbReference>
<dbReference type="InterPro" id="IPR027417">
    <property type="entry name" value="P-loop_NTPase"/>
</dbReference>
<evidence type="ECO:0000256" key="4">
    <source>
        <dbReference type="ARBA" id="ARBA00022989"/>
    </source>
</evidence>
<keyword evidence="8" id="KW-1185">Reference proteome</keyword>
<dbReference type="GO" id="GO:0003677">
    <property type="term" value="F:DNA binding"/>
    <property type="evidence" value="ECO:0007669"/>
    <property type="project" value="UniProtKB-KW"/>
</dbReference>
<dbReference type="PANTHER" id="PTHR37937:SF1">
    <property type="entry name" value="CONJUGATIVE TRANSFER: DNA TRANSPORT"/>
    <property type="match status" value="1"/>
</dbReference>
<dbReference type="OrthoDB" id="9806951at2"/>
<evidence type="ECO:0000256" key="5">
    <source>
        <dbReference type="ARBA" id="ARBA00023136"/>
    </source>
</evidence>
<dbReference type="PANTHER" id="PTHR37937">
    <property type="entry name" value="CONJUGATIVE TRANSFER: DNA TRANSPORT"/>
    <property type="match status" value="1"/>
</dbReference>
<dbReference type="Pfam" id="PF10412">
    <property type="entry name" value="TrwB_AAD_bind"/>
    <property type="match status" value="1"/>
</dbReference>
<feature type="domain" description="Type IV secretion system coupling protein TraD DNA-binding" evidence="6">
    <location>
        <begin position="36"/>
        <end position="375"/>
    </location>
</feature>
<dbReference type="InterPro" id="IPR019476">
    <property type="entry name" value="T4SS_TraD_DNA-bd"/>
</dbReference>
<evidence type="ECO:0000313" key="8">
    <source>
        <dbReference type="Proteomes" id="UP000184447"/>
    </source>
</evidence>
<dbReference type="Proteomes" id="UP000184447">
    <property type="component" value="Unassembled WGS sequence"/>
</dbReference>
<dbReference type="STRING" id="1121316.SAMN02745207_03166"/>
<keyword evidence="4" id="KW-1133">Transmembrane helix</keyword>
<dbReference type="InterPro" id="IPR051539">
    <property type="entry name" value="T4SS-coupling_protein"/>
</dbReference>
<evidence type="ECO:0000256" key="1">
    <source>
        <dbReference type="ARBA" id="ARBA00004651"/>
    </source>
</evidence>
<reference evidence="7 8" key="1">
    <citation type="submission" date="2016-11" db="EMBL/GenBank/DDBJ databases">
        <authorList>
            <person name="Jaros S."/>
            <person name="Januszkiewicz K."/>
            <person name="Wedrychowicz H."/>
        </authorList>
    </citation>
    <scope>NUCLEOTIDE SEQUENCE [LARGE SCALE GENOMIC DNA]</scope>
    <source>
        <strain evidence="7 8">DSM 8605</strain>
    </source>
</reference>
<accession>A0A1M5WWL0</accession>
<comment type="subcellular location">
    <subcellularLocation>
        <location evidence="1">Cell membrane</location>
        <topology evidence="1">Multi-pass membrane protein</topology>
    </subcellularLocation>
</comment>
<sequence length="430" mass="49065">MNSSLKRVDYLEGKFLEENKSLYLPNSKVLFIGNEASIGLDEELLSKHILFIGGIGTGKTNAMLQSIEQIQKNMNKNDVMIIFDTKGDFYNQFYRKGIDAVISNDDKATGVCNIDYWNLMKEAMVDGDAHLEENLLEICTTLFQEKISKSQNPFFPLAAKDVFYGILTYLIRRGKAMHNKELNLFLNQASIKQVIERLELHKDLKSIVNYISNPESPQTQGVYSELQQVRRELLVGNFRKEGGLSIRDFVRNKGGRTLFIEYDLGIGKVLTPIYRLMIDLAIKESLSRNKSEGNVYYIIDEFMLLPNLYHIENGLNFGRSLGAKFIVAMQNVEQIRSSYGYEIANSILSGFNTNVSFRVNDYATREFVKSIYGQNRKKIAYNSLVSTQPIREEVILSNVVEDWDISSLGVGEAIISIGKMQPTKFKFEKY</sequence>
<dbReference type="RefSeq" id="WP_073339494.1">
    <property type="nucleotide sequence ID" value="NZ_FQXM01000021.1"/>
</dbReference>
<keyword evidence="5" id="KW-0472">Membrane</keyword>
<gene>
    <name evidence="7" type="ORF">SAMN02745207_03166</name>
</gene>
<evidence type="ECO:0000259" key="6">
    <source>
        <dbReference type="Pfam" id="PF10412"/>
    </source>
</evidence>
<dbReference type="AlphaFoldDB" id="A0A1M5WWL0"/>
<proteinExistence type="predicted"/>
<name>A0A1M5WWL0_9CLOT</name>